<dbReference type="Pfam" id="PF00496">
    <property type="entry name" value="SBP_bac_5"/>
    <property type="match status" value="1"/>
</dbReference>
<dbReference type="PANTHER" id="PTHR30290">
    <property type="entry name" value="PERIPLASMIC BINDING COMPONENT OF ABC TRANSPORTER"/>
    <property type="match status" value="1"/>
</dbReference>
<evidence type="ECO:0000256" key="3">
    <source>
        <dbReference type="ARBA" id="ARBA00022729"/>
    </source>
</evidence>
<evidence type="ECO:0000313" key="5">
    <source>
        <dbReference type="EMBL" id="OKL44453.1"/>
    </source>
</evidence>
<keyword evidence="6" id="KW-1185">Reference proteome</keyword>
<organism evidence="5 6">
    <name type="scientific">Pseudovibrio exalbescens</name>
    <dbReference type="NCBI Taxonomy" id="197461"/>
    <lineage>
        <taxon>Bacteria</taxon>
        <taxon>Pseudomonadati</taxon>
        <taxon>Pseudomonadota</taxon>
        <taxon>Alphaproteobacteria</taxon>
        <taxon>Hyphomicrobiales</taxon>
        <taxon>Stappiaceae</taxon>
        <taxon>Pseudovibrio</taxon>
    </lineage>
</organism>
<comment type="subcellular location">
    <subcellularLocation>
        <location evidence="1">Periplasm</location>
    </subcellularLocation>
</comment>
<dbReference type="PIRSF" id="PIRSF002741">
    <property type="entry name" value="MppA"/>
    <property type="match status" value="1"/>
</dbReference>
<feature type="domain" description="Solute-binding protein family 5" evidence="4">
    <location>
        <begin position="120"/>
        <end position="522"/>
    </location>
</feature>
<dbReference type="Proteomes" id="UP000185783">
    <property type="component" value="Unassembled WGS sequence"/>
</dbReference>
<gene>
    <name evidence="5" type="ORF">A3843_08680</name>
</gene>
<dbReference type="GO" id="GO:0015833">
    <property type="term" value="P:peptide transport"/>
    <property type="evidence" value="ECO:0007669"/>
    <property type="project" value="TreeGrafter"/>
</dbReference>
<dbReference type="STRING" id="197461.A3843_08680"/>
<dbReference type="AlphaFoldDB" id="A0A1U7JI77"/>
<evidence type="ECO:0000313" key="6">
    <source>
        <dbReference type="Proteomes" id="UP000185783"/>
    </source>
</evidence>
<dbReference type="CDD" id="cd08497">
    <property type="entry name" value="MbnE-like"/>
    <property type="match status" value="1"/>
</dbReference>
<protein>
    <recommendedName>
        <fullName evidence="4">Solute-binding protein family 5 domain-containing protein</fullName>
    </recommendedName>
</protein>
<evidence type="ECO:0000256" key="2">
    <source>
        <dbReference type="ARBA" id="ARBA00005695"/>
    </source>
</evidence>
<comment type="similarity">
    <text evidence="2">Belongs to the bacterial solute-binding protein 5 family.</text>
</comment>
<dbReference type="SUPFAM" id="SSF53850">
    <property type="entry name" value="Periplasmic binding protein-like II"/>
    <property type="match status" value="1"/>
</dbReference>
<dbReference type="GO" id="GO:0042884">
    <property type="term" value="P:microcin transport"/>
    <property type="evidence" value="ECO:0007669"/>
    <property type="project" value="TreeGrafter"/>
</dbReference>
<reference evidence="5 6" key="1">
    <citation type="submission" date="2016-03" db="EMBL/GenBank/DDBJ databases">
        <title>Genome sequence of Nesiotobacter sp. nov., a moderately halophilic alphaproteobacterium isolated from the Yellow Sea, China.</title>
        <authorList>
            <person name="Zhang G."/>
            <person name="Zhang R."/>
        </authorList>
    </citation>
    <scope>NUCLEOTIDE SEQUENCE [LARGE SCALE GENOMIC DNA]</scope>
    <source>
        <strain evidence="5 6">WB1-6</strain>
    </source>
</reference>
<dbReference type="InterPro" id="IPR030678">
    <property type="entry name" value="Peptide/Ni-bd"/>
</dbReference>
<dbReference type="Gene3D" id="3.10.105.10">
    <property type="entry name" value="Dipeptide-binding Protein, Domain 3"/>
    <property type="match status" value="1"/>
</dbReference>
<dbReference type="InterPro" id="IPR006311">
    <property type="entry name" value="TAT_signal"/>
</dbReference>
<dbReference type="RefSeq" id="WP_028480538.1">
    <property type="nucleotide sequence ID" value="NZ_LVVZ01000014.1"/>
</dbReference>
<evidence type="ECO:0000256" key="1">
    <source>
        <dbReference type="ARBA" id="ARBA00004418"/>
    </source>
</evidence>
<keyword evidence="3" id="KW-0732">Signal</keyword>
<comment type="caution">
    <text evidence="5">The sequence shown here is derived from an EMBL/GenBank/DDBJ whole genome shotgun (WGS) entry which is preliminary data.</text>
</comment>
<sequence>MIERILVDRRQLLKYGGAVLATGMLPKGVLAKRGPQTNHGLSYFGELKYPDGFEAFDYVNKDAPKGGRIVTTPSSWVYNQNPQTFNTFNSFILKGDAPPRMELCFDSLMTSALDEPDSMYGLVARSVDISADGNTIVFNLRPEARFHDGSRLKAADVAFSLNTLKTQGHPQMLQVLSEMDEAVALSEDRVEVRFSGRQSRQLPLLVAGMPIFSKTYYTTYRFDQTTLTPPLSSGPYKVGRHEIGRFVEYVAVEDYWAKDLPVMRGHNNFHVVRVDFFRERQAAFEAFKKGTVTYREEFVSRTWATEYNFPALLEGRVSKRVFPDGRPSGAQGWFFNTRREKFKDPRIREAIGMAFDFEWTNSALFFDLYTRTESFFENSPMKAEGVPTEAELALLEPYRDQLPSQVFGQAVKAPVSNGTGQDRGLLRRAQRLLLSAGCEQRDQVMYGPDGKPFTFEFLSNSQSFERVVLPFIKNLRLMGVQATFRVVDPAQYQSRLNDFDFDICGRRYAFVTPTLGDGIRQIWGSKAASIPGTYNLAGIQDPVVDALIEKILQAQTREDMNTAARALDRVLRAGHYWVPQWYKPTHNVALWDMFGIPETKPTYGLPVETTWWVDLEKAVRIGKVD</sequence>
<dbReference type="PROSITE" id="PS51318">
    <property type="entry name" value="TAT"/>
    <property type="match status" value="1"/>
</dbReference>
<evidence type="ECO:0000259" key="4">
    <source>
        <dbReference type="Pfam" id="PF00496"/>
    </source>
</evidence>
<name>A0A1U7JI77_9HYPH</name>
<dbReference type="GO" id="GO:0043190">
    <property type="term" value="C:ATP-binding cassette (ABC) transporter complex"/>
    <property type="evidence" value="ECO:0007669"/>
    <property type="project" value="InterPro"/>
</dbReference>
<dbReference type="GO" id="GO:1904680">
    <property type="term" value="F:peptide transmembrane transporter activity"/>
    <property type="evidence" value="ECO:0007669"/>
    <property type="project" value="TreeGrafter"/>
</dbReference>
<dbReference type="Gene3D" id="3.40.190.10">
    <property type="entry name" value="Periplasmic binding protein-like II"/>
    <property type="match status" value="1"/>
</dbReference>
<dbReference type="EMBL" id="LVVZ01000014">
    <property type="protein sequence ID" value="OKL44453.1"/>
    <property type="molecule type" value="Genomic_DNA"/>
</dbReference>
<dbReference type="InterPro" id="IPR000914">
    <property type="entry name" value="SBP_5_dom"/>
</dbReference>
<accession>A0A1U7JI77</accession>
<proteinExistence type="inferred from homology"/>
<dbReference type="PANTHER" id="PTHR30290:SF64">
    <property type="entry name" value="ABC TRANSPORTER PERIPLASMIC BINDING PROTEIN"/>
    <property type="match status" value="1"/>
</dbReference>
<dbReference type="InterPro" id="IPR039424">
    <property type="entry name" value="SBP_5"/>
</dbReference>
<dbReference type="GO" id="GO:0030288">
    <property type="term" value="C:outer membrane-bounded periplasmic space"/>
    <property type="evidence" value="ECO:0007669"/>
    <property type="project" value="TreeGrafter"/>
</dbReference>